<dbReference type="CDD" id="cd01347">
    <property type="entry name" value="ligand_gated_channel"/>
    <property type="match status" value="1"/>
</dbReference>
<feature type="signal peptide" evidence="17">
    <location>
        <begin position="1"/>
        <end position="24"/>
    </location>
</feature>
<organism evidence="20 21">
    <name type="scientific">Fibrivirga algicola</name>
    <dbReference type="NCBI Taxonomy" id="2950420"/>
    <lineage>
        <taxon>Bacteria</taxon>
        <taxon>Pseudomonadati</taxon>
        <taxon>Bacteroidota</taxon>
        <taxon>Cytophagia</taxon>
        <taxon>Cytophagales</taxon>
        <taxon>Spirosomataceae</taxon>
        <taxon>Fibrivirga</taxon>
    </lineage>
</organism>
<evidence type="ECO:0000256" key="16">
    <source>
        <dbReference type="SAM" id="MobiDB-lite"/>
    </source>
</evidence>
<dbReference type="Pfam" id="PF13715">
    <property type="entry name" value="CarbopepD_reg_2"/>
    <property type="match status" value="1"/>
</dbReference>
<name>A0ABX0QIA0_9BACT</name>
<feature type="domain" description="TonB-dependent receptor plug" evidence="19">
    <location>
        <begin position="154"/>
        <end position="251"/>
    </location>
</feature>
<evidence type="ECO:0000256" key="4">
    <source>
        <dbReference type="ARBA" id="ARBA00022452"/>
    </source>
</evidence>
<dbReference type="Gene3D" id="2.170.130.10">
    <property type="entry name" value="TonB-dependent receptor, plug domain"/>
    <property type="match status" value="1"/>
</dbReference>
<dbReference type="Gene3D" id="2.60.40.1120">
    <property type="entry name" value="Carboxypeptidase-like, regulatory domain"/>
    <property type="match status" value="1"/>
</dbReference>
<dbReference type="NCBIfam" id="TIGR01783">
    <property type="entry name" value="TonB-siderophor"/>
    <property type="match status" value="1"/>
</dbReference>
<dbReference type="Pfam" id="PF07715">
    <property type="entry name" value="Plug"/>
    <property type="match status" value="1"/>
</dbReference>
<evidence type="ECO:0000256" key="17">
    <source>
        <dbReference type="SAM" id="SignalP"/>
    </source>
</evidence>
<reference evidence="21" key="2">
    <citation type="submission" date="2023-07" db="EMBL/GenBank/DDBJ databases">
        <authorList>
            <person name="Jung D.-H."/>
        </authorList>
    </citation>
    <scope>NUCLEOTIDE SEQUENCE [LARGE SCALE GENOMIC DNA]</scope>
    <source>
        <strain evidence="21">JA-25</strain>
    </source>
</reference>
<dbReference type="Proteomes" id="UP000606008">
    <property type="component" value="Unassembled WGS sequence"/>
</dbReference>
<evidence type="ECO:0000256" key="7">
    <source>
        <dbReference type="ARBA" id="ARBA00022729"/>
    </source>
</evidence>
<dbReference type="Pfam" id="PF00593">
    <property type="entry name" value="TonB_dep_Rec_b-barrel"/>
    <property type="match status" value="1"/>
</dbReference>
<evidence type="ECO:0000313" key="21">
    <source>
        <dbReference type="Proteomes" id="UP000606008"/>
    </source>
</evidence>
<dbReference type="InterPro" id="IPR036942">
    <property type="entry name" value="Beta-barrel_TonB_sf"/>
</dbReference>
<evidence type="ECO:0000256" key="1">
    <source>
        <dbReference type="ARBA" id="ARBA00004571"/>
    </source>
</evidence>
<evidence type="ECO:0000256" key="6">
    <source>
        <dbReference type="ARBA" id="ARBA00022692"/>
    </source>
</evidence>
<keyword evidence="4 14" id="KW-1134">Transmembrane beta strand</keyword>
<evidence type="ECO:0000256" key="13">
    <source>
        <dbReference type="ARBA" id="ARBA00023237"/>
    </source>
</evidence>
<evidence type="ECO:0000259" key="19">
    <source>
        <dbReference type="Pfam" id="PF07715"/>
    </source>
</evidence>
<evidence type="ECO:0000256" key="10">
    <source>
        <dbReference type="ARBA" id="ARBA00023077"/>
    </source>
</evidence>
<dbReference type="SUPFAM" id="SSF49464">
    <property type="entry name" value="Carboxypeptidase regulatory domain-like"/>
    <property type="match status" value="1"/>
</dbReference>
<keyword evidence="12 20" id="KW-0675">Receptor</keyword>
<dbReference type="PROSITE" id="PS52016">
    <property type="entry name" value="TONB_DEPENDENT_REC_3"/>
    <property type="match status" value="1"/>
</dbReference>
<keyword evidence="7 17" id="KW-0732">Signal</keyword>
<feature type="region of interest" description="Disordered" evidence="16">
    <location>
        <begin position="24"/>
        <end position="57"/>
    </location>
</feature>
<evidence type="ECO:0000256" key="9">
    <source>
        <dbReference type="ARBA" id="ARBA00023065"/>
    </source>
</evidence>
<evidence type="ECO:0000256" key="8">
    <source>
        <dbReference type="ARBA" id="ARBA00023004"/>
    </source>
</evidence>
<dbReference type="InterPro" id="IPR010105">
    <property type="entry name" value="TonB_sidphr_rcpt"/>
</dbReference>
<dbReference type="SUPFAM" id="SSF56935">
    <property type="entry name" value="Porins"/>
    <property type="match status" value="1"/>
</dbReference>
<dbReference type="EMBL" id="WAEL01000002">
    <property type="protein sequence ID" value="NID09839.1"/>
    <property type="molecule type" value="Genomic_DNA"/>
</dbReference>
<comment type="caution">
    <text evidence="20">The sequence shown here is derived from an EMBL/GenBank/DDBJ whole genome shotgun (WGS) entry which is preliminary data.</text>
</comment>
<evidence type="ECO:0000256" key="14">
    <source>
        <dbReference type="PROSITE-ProRule" id="PRU01360"/>
    </source>
</evidence>
<dbReference type="InterPro" id="IPR008969">
    <property type="entry name" value="CarboxyPept-like_regulatory"/>
</dbReference>
<comment type="similarity">
    <text evidence="2 14 15">Belongs to the TonB-dependent receptor family.</text>
</comment>
<accession>A0ABX0QIA0</accession>
<evidence type="ECO:0000256" key="15">
    <source>
        <dbReference type="RuleBase" id="RU003357"/>
    </source>
</evidence>
<keyword evidence="10 15" id="KW-0798">TonB box</keyword>
<comment type="subcellular location">
    <subcellularLocation>
        <location evidence="1 14">Cell outer membrane</location>
        <topology evidence="1 14">Multi-pass membrane protein</topology>
    </subcellularLocation>
</comment>
<evidence type="ECO:0000256" key="3">
    <source>
        <dbReference type="ARBA" id="ARBA00022448"/>
    </source>
</evidence>
<keyword evidence="13 14" id="KW-0998">Cell outer membrane</keyword>
<dbReference type="InterPro" id="IPR039426">
    <property type="entry name" value="TonB-dep_rcpt-like"/>
</dbReference>
<keyword evidence="21" id="KW-1185">Reference proteome</keyword>
<dbReference type="PANTHER" id="PTHR32552">
    <property type="entry name" value="FERRICHROME IRON RECEPTOR-RELATED"/>
    <property type="match status" value="1"/>
</dbReference>
<keyword evidence="8" id="KW-0408">Iron</keyword>
<keyword evidence="5" id="KW-0410">Iron transport</keyword>
<keyword evidence="9" id="KW-0406">Ion transport</keyword>
<dbReference type="InterPro" id="IPR000531">
    <property type="entry name" value="Beta-barrel_TonB"/>
</dbReference>
<reference evidence="21" key="1">
    <citation type="submission" date="2019-09" db="EMBL/GenBank/DDBJ databases">
        <authorList>
            <person name="Jung D.-H."/>
        </authorList>
    </citation>
    <scope>NUCLEOTIDE SEQUENCE [LARGE SCALE GENOMIC DNA]</scope>
    <source>
        <strain evidence="21">JA-25</strain>
    </source>
</reference>
<keyword evidence="3 14" id="KW-0813">Transport</keyword>
<evidence type="ECO:0000259" key="18">
    <source>
        <dbReference type="Pfam" id="PF00593"/>
    </source>
</evidence>
<evidence type="ECO:0000313" key="20">
    <source>
        <dbReference type="EMBL" id="NID09839.1"/>
    </source>
</evidence>
<proteinExistence type="inferred from homology"/>
<sequence>MSIPIFTSTLLVLSALTVANPTVARPDRPSLSRIHPANDDNDNQRGTIHGRLSTQDGQPAAYVSVSVKGSSKGTTTAEDGSYHLRLASGDYTLVVSFVGLQTQEQPVTVLSGQTTQLNLTLQETARQLGEVQVRGYKSANQVPLTVGKVAIRPLDLPQSVAVIERDILDRQQTLRLSDALANINGVYITGTTGGYQEEIGGRGFAFTSSNTFKNGTRYNNSVMPEISSLERLEVLKGSSAILFGNVAAGGILNLVTKKPRFESGGQVAMRIGSYGFYKPSFDVYGGLSKSVAVRLNGTYENSRSFRDEVRGERIYVNPSVLVKLGSRTELLLEADYLNDDRTPDFGIGAINYSITDVPRSRFIGTPWSYNRIEQTSSTATLTHRLTDQWQVRATGAIQNFKSDLFSAARPNASSQAIKANGDWIRGLQRTQVAETYWIGQVDLTGQISTGAIKHTLLIGADADQYRTNTTAYNPLAVYDTINIFNPAKFRTRNDVPTLTARQLTEAPINRAGIYAQDLIALSDKWKLLAGVRWSYQQTGSIVTTLSDQKATSSNTFDDAFTPRFGLVYQPRQTTALFVSYANSFALNTGIDVAGNALPPSFINQYEAGIKNDLFNGLLSANATVYQIRNSNLAQTSLQNGNTNANIKELAGEVTSRGVEVDVKSKTFQGISFLAGYSYNETRYTQSNTYIVGSLLRYNPNHTANASMFYTVQRPGFGQGLQLGLTAFYMGERQAGRSTRVTVNNDAFRLIPLPAYTQLNASVGYVKARYAIRANVTNLLNELSYNVHDDNSINPIAPRQVSATLSWTW</sequence>
<dbReference type="PANTHER" id="PTHR32552:SF68">
    <property type="entry name" value="FERRICHROME OUTER MEMBRANE TRANSPORTER_PHAGE RECEPTOR"/>
    <property type="match status" value="1"/>
</dbReference>
<keyword evidence="6 14" id="KW-0812">Transmembrane</keyword>
<dbReference type="InterPro" id="IPR037066">
    <property type="entry name" value="Plug_dom_sf"/>
</dbReference>
<evidence type="ECO:0000256" key="2">
    <source>
        <dbReference type="ARBA" id="ARBA00009810"/>
    </source>
</evidence>
<dbReference type="Gene3D" id="2.40.170.20">
    <property type="entry name" value="TonB-dependent receptor, beta-barrel domain"/>
    <property type="match status" value="1"/>
</dbReference>
<dbReference type="RefSeq" id="WP_166691356.1">
    <property type="nucleotide sequence ID" value="NZ_WAEL01000002.1"/>
</dbReference>
<protein>
    <submittedName>
        <fullName evidence="20">TonB-dependent receptor</fullName>
    </submittedName>
</protein>
<evidence type="ECO:0000256" key="11">
    <source>
        <dbReference type="ARBA" id="ARBA00023136"/>
    </source>
</evidence>
<evidence type="ECO:0000256" key="5">
    <source>
        <dbReference type="ARBA" id="ARBA00022496"/>
    </source>
</evidence>
<evidence type="ECO:0000256" key="12">
    <source>
        <dbReference type="ARBA" id="ARBA00023170"/>
    </source>
</evidence>
<keyword evidence="11 14" id="KW-0472">Membrane</keyword>
<gene>
    <name evidence="20" type="ORF">F7231_06625</name>
</gene>
<feature type="domain" description="TonB-dependent receptor-like beta-barrel" evidence="18">
    <location>
        <begin position="324"/>
        <end position="778"/>
    </location>
</feature>
<dbReference type="InterPro" id="IPR012910">
    <property type="entry name" value="Plug_dom"/>
</dbReference>
<feature type="chain" id="PRO_5045971344" evidence="17">
    <location>
        <begin position="25"/>
        <end position="808"/>
    </location>
</feature>